<dbReference type="GO" id="GO:0051015">
    <property type="term" value="F:actin filament binding"/>
    <property type="evidence" value="ECO:0007669"/>
    <property type="project" value="TreeGrafter"/>
</dbReference>
<evidence type="ECO:0000313" key="3">
    <source>
        <dbReference type="EMBL" id="KAF2495168.1"/>
    </source>
</evidence>
<dbReference type="Proteomes" id="UP000799750">
    <property type="component" value="Unassembled WGS sequence"/>
</dbReference>
<feature type="region of interest" description="Disordered" evidence="2">
    <location>
        <begin position="378"/>
        <end position="552"/>
    </location>
</feature>
<dbReference type="PANTHER" id="PTHR45615">
    <property type="entry name" value="MYOSIN HEAVY CHAIN, NON-MUSCLE"/>
    <property type="match status" value="1"/>
</dbReference>
<feature type="compositionally biased region" description="Polar residues" evidence="2">
    <location>
        <begin position="443"/>
        <end position="455"/>
    </location>
</feature>
<name>A0A6A6QRN0_9PEZI</name>
<feature type="region of interest" description="Disordered" evidence="2">
    <location>
        <begin position="586"/>
        <end position="626"/>
    </location>
</feature>
<dbReference type="GO" id="GO:0016460">
    <property type="term" value="C:myosin II complex"/>
    <property type="evidence" value="ECO:0007669"/>
    <property type="project" value="TreeGrafter"/>
</dbReference>
<dbReference type="GO" id="GO:0005737">
    <property type="term" value="C:cytoplasm"/>
    <property type="evidence" value="ECO:0007669"/>
    <property type="project" value="TreeGrafter"/>
</dbReference>
<dbReference type="EMBL" id="MU004189">
    <property type="protein sequence ID" value="KAF2495168.1"/>
    <property type="molecule type" value="Genomic_DNA"/>
</dbReference>
<feature type="coiled-coil region" evidence="1">
    <location>
        <begin position="45"/>
        <end position="114"/>
    </location>
</feature>
<reference evidence="3" key="1">
    <citation type="journal article" date="2020" name="Stud. Mycol.">
        <title>101 Dothideomycetes genomes: a test case for predicting lifestyles and emergence of pathogens.</title>
        <authorList>
            <person name="Haridas S."/>
            <person name="Albert R."/>
            <person name="Binder M."/>
            <person name="Bloem J."/>
            <person name="Labutti K."/>
            <person name="Salamov A."/>
            <person name="Andreopoulos B."/>
            <person name="Baker S."/>
            <person name="Barry K."/>
            <person name="Bills G."/>
            <person name="Bluhm B."/>
            <person name="Cannon C."/>
            <person name="Castanera R."/>
            <person name="Culley D."/>
            <person name="Daum C."/>
            <person name="Ezra D."/>
            <person name="Gonzalez J."/>
            <person name="Henrissat B."/>
            <person name="Kuo A."/>
            <person name="Liang C."/>
            <person name="Lipzen A."/>
            <person name="Lutzoni F."/>
            <person name="Magnuson J."/>
            <person name="Mondo S."/>
            <person name="Nolan M."/>
            <person name="Ohm R."/>
            <person name="Pangilinan J."/>
            <person name="Park H.-J."/>
            <person name="Ramirez L."/>
            <person name="Alfaro M."/>
            <person name="Sun H."/>
            <person name="Tritt A."/>
            <person name="Yoshinaga Y."/>
            <person name="Zwiers L.-H."/>
            <person name="Turgeon B."/>
            <person name="Goodwin S."/>
            <person name="Spatafora J."/>
            <person name="Crous P."/>
            <person name="Grigoriev I."/>
        </authorList>
    </citation>
    <scope>NUCLEOTIDE SEQUENCE</scope>
    <source>
        <strain evidence="3">CBS 269.34</strain>
    </source>
</reference>
<protein>
    <submittedName>
        <fullName evidence="3">Uncharacterized protein</fullName>
    </submittedName>
</protein>
<organism evidence="3 4">
    <name type="scientific">Lophium mytilinum</name>
    <dbReference type="NCBI Taxonomy" id="390894"/>
    <lineage>
        <taxon>Eukaryota</taxon>
        <taxon>Fungi</taxon>
        <taxon>Dikarya</taxon>
        <taxon>Ascomycota</taxon>
        <taxon>Pezizomycotina</taxon>
        <taxon>Dothideomycetes</taxon>
        <taxon>Pleosporomycetidae</taxon>
        <taxon>Mytilinidiales</taxon>
        <taxon>Mytilinidiaceae</taxon>
        <taxon>Lophium</taxon>
    </lineage>
</organism>
<accession>A0A6A6QRN0</accession>
<dbReference type="AlphaFoldDB" id="A0A6A6QRN0"/>
<evidence type="ECO:0000256" key="2">
    <source>
        <dbReference type="SAM" id="MobiDB-lite"/>
    </source>
</evidence>
<evidence type="ECO:0000256" key="1">
    <source>
        <dbReference type="SAM" id="Coils"/>
    </source>
</evidence>
<dbReference type="GO" id="GO:0000146">
    <property type="term" value="F:microfilament motor activity"/>
    <property type="evidence" value="ECO:0007669"/>
    <property type="project" value="TreeGrafter"/>
</dbReference>
<gene>
    <name evidence="3" type="ORF">BU16DRAFT_581914</name>
</gene>
<proteinExistence type="predicted"/>
<sequence>MAPDMESDSIPEVTDLHHSLRTTSLELNLARSKHSVEVVAKDEDIRKLRFQIQLLDDENDDLNEKLSEEEARSDGLETALDEALAQLEQLQSEKEALENDIRIKSRELSNVKAELKAMESVGTDSTKVLTEKLALSREVATLKPELQYLRTQVETNQGLLAEKLSLQRELTTLQVELENEKRTSARALARQGKNNEQDEELIAELESLRKDLGKQKRDRERAEKALQKSETALEKAQSDLESQDLLRQKESSAKADKALAAELETLQKDLAKQKRECERAEKALEKSELALEKSRSDHQSQKRATELALQKVERAYNNKEDDPQVDELRKELAQEKLDRQKQEKEFFKAQAQAEGHQAVLDEKLNAFRNKLKSTKDKLKETETEVQKLKAEAATRPIVEKPAKNPRKRMAASVDPDATIGTPGDGVPMKRTKRAATAAVGDKSTFSITPFLNRTASIAPDSPPQDEPTIEEDEKEEALEATPSAPPKKATKKAAQPKVKPIAKPLAPAASSKANAKPPARKKAPISTLEKVTEEVTEVAEENAEKPVSAPITTITENTENIMVPTFPVLKPASRPKAKPRKSLMSFAAFNEEPAPEKKKKRKLGSSGLGKTLFDAEEDDLPPKPIPGKGLFAARALGKTLLAGKGAKGPISGGFKMMTEDGFQFSPLKKDRRR</sequence>
<keyword evidence="1" id="KW-0175">Coiled coil</keyword>
<keyword evidence="4" id="KW-1185">Reference proteome</keyword>
<feature type="region of interest" description="Disordered" evidence="2">
    <location>
        <begin position="213"/>
        <end position="249"/>
    </location>
</feature>
<evidence type="ECO:0000313" key="4">
    <source>
        <dbReference type="Proteomes" id="UP000799750"/>
    </source>
</evidence>
<dbReference type="PANTHER" id="PTHR45615:SF40">
    <property type="entry name" value="MYOSIN HEAVY CHAIN, NON-MUSCLE"/>
    <property type="match status" value="1"/>
</dbReference>
<dbReference type="OrthoDB" id="20105at2759"/>
<feature type="region of interest" description="Disordered" evidence="2">
    <location>
        <begin position="286"/>
        <end position="307"/>
    </location>
</feature>
<feature type="compositionally biased region" description="Low complexity" evidence="2">
    <location>
        <begin position="492"/>
        <end position="517"/>
    </location>
</feature>
<dbReference type="GO" id="GO:0032982">
    <property type="term" value="C:myosin filament"/>
    <property type="evidence" value="ECO:0007669"/>
    <property type="project" value="TreeGrafter"/>
</dbReference>
<feature type="compositionally biased region" description="Basic and acidic residues" evidence="2">
    <location>
        <begin position="378"/>
        <end position="402"/>
    </location>
</feature>
<feature type="compositionally biased region" description="Acidic residues" evidence="2">
    <location>
        <begin position="467"/>
        <end position="478"/>
    </location>
</feature>